<keyword evidence="2" id="KW-0472">Membrane</keyword>
<dbReference type="Proteomes" id="UP000595064">
    <property type="component" value="Chromosome"/>
</dbReference>
<protein>
    <submittedName>
        <fullName evidence="3">Efflux RND transporter permease subunit</fullName>
    </submittedName>
</protein>
<name>A0A7T2YWG5_9BURK</name>
<dbReference type="PRINTS" id="PR00702">
    <property type="entry name" value="ACRIFLAVINRP"/>
</dbReference>
<keyword evidence="1" id="KW-0175">Coiled coil</keyword>
<feature type="transmembrane region" description="Helical" evidence="2">
    <location>
        <begin position="874"/>
        <end position="890"/>
    </location>
</feature>
<feature type="transmembrane region" description="Helical" evidence="2">
    <location>
        <begin position="12"/>
        <end position="32"/>
    </location>
</feature>
<proteinExistence type="predicted"/>
<feature type="transmembrane region" description="Helical" evidence="2">
    <location>
        <begin position="977"/>
        <end position="995"/>
    </location>
</feature>
<keyword evidence="2" id="KW-0812">Transmembrane</keyword>
<feature type="transmembrane region" description="Helical" evidence="2">
    <location>
        <begin position="396"/>
        <end position="419"/>
    </location>
</feature>
<feature type="transmembrane region" description="Helical" evidence="2">
    <location>
        <begin position="347"/>
        <end position="365"/>
    </location>
</feature>
<dbReference type="PANTHER" id="PTHR32063">
    <property type="match status" value="1"/>
</dbReference>
<dbReference type="SUPFAM" id="SSF82866">
    <property type="entry name" value="Multidrug efflux transporter AcrB transmembrane domain"/>
    <property type="match status" value="2"/>
</dbReference>
<feature type="transmembrane region" description="Helical" evidence="2">
    <location>
        <begin position="897"/>
        <end position="917"/>
    </location>
</feature>
<dbReference type="Gene3D" id="1.20.1640.10">
    <property type="entry name" value="Multidrug efflux transporter AcrB transmembrane domain"/>
    <property type="match status" value="2"/>
</dbReference>
<keyword evidence="2" id="KW-1133">Transmembrane helix</keyword>
<feature type="transmembrane region" description="Helical" evidence="2">
    <location>
        <begin position="472"/>
        <end position="499"/>
    </location>
</feature>
<gene>
    <name evidence="3" type="ORF">I6G47_09245</name>
</gene>
<dbReference type="SUPFAM" id="SSF82714">
    <property type="entry name" value="Multidrug efflux transporter AcrB TolC docking domain, DN and DC subdomains"/>
    <property type="match status" value="2"/>
</dbReference>
<feature type="transmembrane region" description="Helical" evidence="2">
    <location>
        <begin position="370"/>
        <end position="390"/>
    </location>
</feature>
<feature type="transmembrane region" description="Helical" evidence="2">
    <location>
        <begin position="1001"/>
        <end position="1024"/>
    </location>
</feature>
<feature type="coiled-coil region" evidence="1">
    <location>
        <begin position="937"/>
        <end position="964"/>
    </location>
</feature>
<dbReference type="SUPFAM" id="SSF82693">
    <property type="entry name" value="Multidrug efflux transporter AcrB pore domain, PN1, PN2, PC1 and PC2 subdomains"/>
    <property type="match status" value="2"/>
</dbReference>
<keyword evidence="4" id="KW-1185">Reference proteome</keyword>
<dbReference type="GO" id="GO:0005886">
    <property type="term" value="C:plasma membrane"/>
    <property type="evidence" value="ECO:0007669"/>
    <property type="project" value="TreeGrafter"/>
</dbReference>
<dbReference type="InterPro" id="IPR001036">
    <property type="entry name" value="Acrflvin-R"/>
</dbReference>
<sequence>MKLAEGALQSSRLTLFVALLILITGIFTFLSFPSQEEPSVTIRDAVIMISNPGMPSERMEQLIARPVEENLRQMAELKNVVSTVRSGSVLVKATLREDVKELMPVWQRLRAKVQEVEPLFPTGTLPAQIDDDFGRVAIASIAVTAPDFSMSEMREPLKMLREGIFRLPGIQGVSVHGWQEDRVYLEFDRARMAGLGLSPAAVLQQMRQQNVVQSGGQAVLAGVNSVVIASGEIRSVAELENFMLSVPLARQGADASHLGPAQIRLGALARLQVQKADPPESAAIYKGQDAVVLGISMRSGQNVKTVGAALQQRVTELQAQLPAGFSLDYVTFQPDVVKTEMGRMNQVMGETVVIVMIVVVLFLGWRAGLVVGSIVPLTILLTLLIMRSLGIELHSVSMAAIIIALGLLVDNGIVIVEDVERRLALGEDRRNACIEAGRTLAIPLLTSSLVIILAFSPFFFGNTTTNEYLKPLVIVLGLCLLGSWLLCLTVTPLLCYYFLKAHPKPADENHDAHAEPQLTGFYAGYAKVIRYLLAHKAIFMGFMVALLTGALLLLANLPAGFLPPSDRPQFQMGLELQPGTDTRQTKQVVEDLSRWLADRQVNPEVSTSIGYVAEGGPRVVLALTPPMPASHVGYFTVTVKDAKQLKTVMERTTAWMNDHHPDVRIDPKLFSRSSNDAGAVAYRISGPDENVLRAIGEQVKAALRPIPGMVMVRDDWGPRVPRMNVQIDQAKARALGISSEDIATTLAARNSGIQASVMRDNDTLVPLVIRGTASERASAENLANTLIYPANGGAPHPLSAMAAVSLDFEPAALLRRNLVRTLTVEGRSTHGTALQAVQAAAPVVSQIALPPGYRIEMGAEIEDSAEANVSLEQYLPHATVAMLVLFLWQFRSFRKLALILAIIPFAMIGVGPAMMIAGEPMSFMATFGLLSLAGIIVNNAVLLLERIEEELAEGKTRREAVVAAAVARLRPIVMTKMTCIVGLIPLLLFAGTLWTGMAVTIIGGLMLGTLITLGLVPVLYELLFSDRIAQWAARLTGRNNAQAVAA</sequence>
<evidence type="ECO:0000256" key="1">
    <source>
        <dbReference type="SAM" id="Coils"/>
    </source>
</evidence>
<dbReference type="Gene3D" id="3.30.70.1320">
    <property type="entry name" value="Multidrug efflux transporter AcrB pore domain like"/>
    <property type="match status" value="1"/>
</dbReference>
<dbReference type="InterPro" id="IPR027463">
    <property type="entry name" value="AcrB_DN_DC_subdom"/>
</dbReference>
<organism evidence="3 4">
    <name type="scientific">Delftia lacustris</name>
    <dbReference type="NCBI Taxonomy" id="558537"/>
    <lineage>
        <taxon>Bacteria</taxon>
        <taxon>Pseudomonadati</taxon>
        <taxon>Pseudomonadota</taxon>
        <taxon>Betaproteobacteria</taxon>
        <taxon>Burkholderiales</taxon>
        <taxon>Comamonadaceae</taxon>
        <taxon>Delftia</taxon>
    </lineage>
</organism>
<dbReference type="Gene3D" id="3.30.70.1440">
    <property type="entry name" value="Multidrug efflux transporter AcrB pore domain"/>
    <property type="match status" value="1"/>
</dbReference>
<dbReference type="Gene3D" id="3.30.2090.10">
    <property type="entry name" value="Multidrug efflux transporter AcrB TolC docking domain, DN and DC subdomains"/>
    <property type="match status" value="2"/>
</dbReference>
<dbReference type="Pfam" id="PF00873">
    <property type="entry name" value="ACR_tran"/>
    <property type="match status" value="1"/>
</dbReference>
<dbReference type="EMBL" id="CP065748">
    <property type="protein sequence ID" value="QPS83232.1"/>
    <property type="molecule type" value="Genomic_DNA"/>
</dbReference>
<feature type="transmembrane region" description="Helical" evidence="2">
    <location>
        <begin position="440"/>
        <end position="460"/>
    </location>
</feature>
<feature type="transmembrane region" description="Helical" evidence="2">
    <location>
        <begin position="537"/>
        <end position="562"/>
    </location>
</feature>
<evidence type="ECO:0000313" key="3">
    <source>
        <dbReference type="EMBL" id="QPS83232.1"/>
    </source>
</evidence>
<feature type="transmembrane region" description="Helical" evidence="2">
    <location>
        <begin position="923"/>
        <end position="944"/>
    </location>
</feature>
<reference evidence="3 4" key="1">
    <citation type="submission" date="2020-12" db="EMBL/GenBank/DDBJ databases">
        <title>FDA dAtabase for Regulatory Grade micrObial Sequences (FDA-ARGOS): Supporting development and validation of Infectious Disease Dx tests.</title>
        <authorList>
            <person name="Sproer C."/>
            <person name="Gronow S."/>
            <person name="Severitt S."/>
            <person name="Schroder I."/>
            <person name="Tallon L."/>
            <person name="Sadzewicz L."/>
            <person name="Zhao X."/>
            <person name="Boylan J."/>
            <person name="Ott S."/>
            <person name="Bowen H."/>
            <person name="Vavikolanu K."/>
            <person name="Mehta A."/>
            <person name="Aluvathingal J."/>
            <person name="Nadendla S."/>
            <person name="Lowell S."/>
            <person name="Myers T."/>
            <person name="Yan Y."/>
            <person name="Sichtig H."/>
        </authorList>
    </citation>
    <scope>NUCLEOTIDE SEQUENCE [LARGE SCALE GENOMIC DNA]</scope>
    <source>
        <strain evidence="3 4">FDAARGOS_890</strain>
    </source>
</reference>
<dbReference type="PANTHER" id="PTHR32063:SF18">
    <property type="entry name" value="CATION EFFLUX SYSTEM PROTEIN"/>
    <property type="match status" value="1"/>
</dbReference>
<dbReference type="GO" id="GO:0042910">
    <property type="term" value="F:xenobiotic transmembrane transporter activity"/>
    <property type="evidence" value="ECO:0007669"/>
    <property type="project" value="TreeGrafter"/>
</dbReference>
<dbReference type="AlphaFoldDB" id="A0A7T2YWG5"/>
<evidence type="ECO:0000256" key="2">
    <source>
        <dbReference type="SAM" id="Phobius"/>
    </source>
</evidence>
<dbReference type="RefSeq" id="WP_198129349.1">
    <property type="nucleotide sequence ID" value="NZ_CP065748.1"/>
</dbReference>
<evidence type="ECO:0000313" key="4">
    <source>
        <dbReference type="Proteomes" id="UP000595064"/>
    </source>
</evidence>
<dbReference type="Gene3D" id="3.30.70.1430">
    <property type="entry name" value="Multidrug efflux transporter AcrB pore domain"/>
    <property type="match status" value="2"/>
</dbReference>
<accession>A0A7T2YWG5</accession>
<dbReference type="KEGG" id="dla:I6G47_09245"/>